<dbReference type="OrthoDB" id="2160351at2759"/>
<dbReference type="InterPro" id="IPR031774">
    <property type="entry name" value="SF3A3_dom"/>
</dbReference>
<feature type="domain" description="Splicing factor SF3a60 binding" evidence="7">
    <location>
        <begin position="72"/>
        <end position="96"/>
    </location>
</feature>
<evidence type="ECO:0000256" key="2">
    <source>
        <dbReference type="ARBA" id="ARBA00022664"/>
    </source>
</evidence>
<dbReference type="Pfam" id="PF16837">
    <property type="entry name" value="SF3A3"/>
    <property type="match status" value="1"/>
</dbReference>
<evidence type="ECO:0000259" key="8">
    <source>
        <dbReference type="Pfam" id="PF13297"/>
    </source>
</evidence>
<keyword evidence="3" id="KW-0508">mRNA splicing</keyword>
<dbReference type="Pfam" id="PF12108">
    <property type="entry name" value="SF3a60_bindingd"/>
    <property type="match status" value="1"/>
</dbReference>
<reference evidence="10 11" key="1">
    <citation type="journal article" date="2017" name="Curr. Biol.">
        <title>Genome architecture and evolution of a unichromosomal asexual nematode.</title>
        <authorList>
            <person name="Fradin H."/>
            <person name="Zegar C."/>
            <person name="Gutwein M."/>
            <person name="Lucas J."/>
            <person name="Kovtun M."/>
            <person name="Corcoran D."/>
            <person name="Baugh L.R."/>
            <person name="Kiontke K."/>
            <person name="Gunsalus K."/>
            <person name="Fitch D.H."/>
            <person name="Piano F."/>
        </authorList>
    </citation>
    <scope>NUCLEOTIDE SEQUENCE [LARGE SCALE GENOMIC DNA]</scope>
    <source>
        <strain evidence="10">PF1309</strain>
    </source>
</reference>
<feature type="domain" description="Splicing factor SF3a60 /Prp9 subunit C-terminal" evidence="6">
    <location>
        <begin position="377"/>
        <end position="496"/>
    </location>
</feature>
<keyword evidence="2" id="KW-0507">mRNA processing</keyword>
<dbReference type="EMBL" id="LIAE01007269">
    <property type="protein sequence ID" value="PAV80469.1"/>
    <property type="molecule type" value="Genomic_DNA"/>
</dbReference>
<keyword evidence="4" id="KW-0539">Nucleus</keyword>
<dbReference type="Pfam" id="PF13297">
    <property type="entry name" value="SDE2_2C"/>
    <property type="match status" value="1"/>
</dbReference>
<keyword evidence="5" id="KW-0175">Coiled coil</keyword>
<dbReference type="InterPro" id="IPR025086">
    <property type="entry name" value="SDE2/SF3A3_SAP"/>
</dbReference>
<proteinExistence type="predicted"/>
<evidence type="ECO:0000259" key="7">
    <source>
        <dbReference type="Pfam" id="PF12108"/>
    </source>
</evidence>
<comment type="caution">
    <text evidence="10">The sequence shown here is derived from an EMBL/GenBank/DDBJ whole genome shotgun (WGS) entry which is preliminary data.</text>
</comment>
<keyword evidence="11" id="KW-1185">Reference proteome</keyword>
<dbReference type="STRING" id="2018661.A0A2A2L2V7"/>
<sequence length="496" mass="57924">MDSVIENIRKLHEERERIVDTIVKERMIERKTHKATVNSQQRVKRYHDCTTQLQKLYRDEDGQKWQEMEAVAGPNEFAEFYSRLKQLKDAHRRNPDELAEPLSMEFMAMQEEIENVDRAEPDLVEFTDEEGYGRFLDLHPVYLQYINLKNVKRVDYITYLGLFDNFLDISREKTKKAGAYREYLQNLKNYLTSFIRKTRPLHDLDSDLRRAADIAEKAFNLGTLAGWRDERQQMGAQQNAPVDLSAYNNAQELEGLGLERLKCALQALGLKCGGTIKERAERLFATKGHKLSQLEKNAMASKTDDAQKQKLKDIKLVCLEGDIRCMTELLAEEREATKENVERKQARAVGEEEDEEEEPIIEEYEEEDDTAPYNPKNLPLGWDGKPIPYWLYKLHGLNLSFSCEICGNQNYKGPKAFQKHFTEWRHSHGMRCLGIPNTAHFANITKIKDALDLWNKMREDREKTKWDPDMDEEFEDSAGNVVTRKMYEDLKRQGLL</sequence>
<name>A0A2A2L2V7_9BILA</name>
<feature type="domain" description="SDE2/SF3A3 SAP" evidence="8">
    <location>
        <begin position="223"/>
        <end position="300"/>
    </location>
</feature>
<dbReference type="Proteomes" id="UP000218231">
    <property type="component" value="Unassembled WGS sequence"/>
</dbReference>
<dbReference type="GO" id="GO:0005681">
    <property type="term" value="C:spliceosomal complex"/>
    <property type="evidence" value="ECO:0007669"/>
    <property type="project" value="InterPro"/>
</dbReference>
<accession>A0A2A2L2V7</accession>
<feature type="coiled-coil region" evidence="5">
    <location>
        <begin position="327"/>
        <end position="358"/>
    </location>
</feature>
<dbReference type="PANTHER" id="PTHR12786:SF2">
    <property type="entry name" value="SPLICING FACTOR 3A SUBUNIT 3"/>
    <property type="match status" value="1"/>
</dbReference>
<evidence type="ECO:0000256" key="5">
    <source>
        <dbReference type="SAM" id="Coils"/>
    </source>
</evidence>
<dbReference type="InterPro" id="IPR024598">
    <property type="entry name" value="SF3a60/Prp9_C"/>
</dbReference>
<dbReference type="Pfam" id="PF11931">
    <property type="entry name" value="SF3a60_Prp9_C"/>
    <property type="match status" value="1"/>
</dbReference>
<evidence type="ECO:0000259" key="9">
    <source>
        <dbReference type="Pfam" id="PF16837"/>
    </source>
</evidence>
<evidence type="ECO:0008006" key="12">
    <source>
        <dbReference type="Google" id="ProtNLM"/>
    </source>
</evidence>
<evidence type="ECO:0000256" key="1">
    <source>
        <dbReference type="ARBA" id="ARBA00004123"/>
    </source>
</evidence>
<gene>
    <name evidence="10" type="ORF">WR25_15972</name>
</gene>
<evidence type="ECO:0000313" key="11">
    <source>
        <dbReference type="Proteomes" id="UP000218231"/>
    </source>
</evidence>
<evidence type="ECO:0000256" key="4">
    <source>
        <dbReference type="ARBA" id="ARBA00023242"/>
    </source>
</evidence>
<organism evidence="10 11">
    <name type="scientific">Diploscapter pachys</name>
    <dbReference type="NCBI Taxonomy" id="2018661"/>
    <lineage>
        <taxon>Eukaryota</taxon>
        <taxon>Metazoa</taxon>
        <taxon>Ecdysozoa</taxon>
        <taxon>Nematoda</taxon>
        <taxon>Chromadorea</taxon>
        <taxon>Rhabditida</taxon>
        <taxon>Rhabditina</taxon>
        <taxon>Rhabditomorpha</taxon>
        <taxon>Rhabditoidea</taxon>
        <taxon>Rhabditidae</taxon>
        <taxon>Diploscapter</taxon>
    </lineage>
</organism>
<dbReference type="InterPro" id="IPR051421">
    <property type="entry name" value="RNA_Proc_DNA_Dmg_Regulator"/>
</dbReference>
<dbReference type="GO" id="GO:0000398">
    <property type="term" value="P:mRNA splicing, via spliceosome"/>
    <property type="evidence" value="ECO:0007669"/>
    <property type="project" value="InterPro"/>
</dbReference>
<dbReference type="InterPro" id="IPR021966">
    <property type="entry name" value="SF3a60_bindingd"/>
</dbReference>
<evidence type="ECO:0000259" key="6">
    <source>
        <dbReference type="Pfam" id="PF11931"/>
    </source>
</evidence>
<comment type="subcellular location">
    <subcellularLocation>
        <location evidence="1">Nucleus</location>
    </subcellularLocation>
</comment>
<dbReference type="AlphaFoldDB" id="A0A2A2L2V7"/>
<dbReference type="GO" id="GO:0003723">
    <property type="term" value="F:RNA binding"/>
    <property type="evidence" value="ECO:0007669"/>
    <property type="project" value="InterPro"/>
</dbReference>
<protein>
    <recommendedName>
        <fullName evidence="12">Matrin-type domain-containing protein</fullName>
    </recommendedName>
</protein>
<evidence type="ECO:0000256" key="3">
    <source>
        <dbReference type="ARBA" id="ARBA00023187"/>
    </source>
</evidence>
<evidence type="ECO:0000313" key="10">
    <source>
        <dbReference type="EMBL" id="PAV80469.1"/>
    </source>
</evidence>
<feature type="domain" description="SF3A3" evidence="9">
    <location>
        <begin position="125"/>
        <end position="172"/>
    </location>
</feature>
<dbReference type="PANTHER" id="PTHR12786">
    <property type="entry name" value="SPLICING FACTOR SF3A-RELATED"/>
    <property type="match status" value="1"/>
</dbReference>